<evidence type="ECO:0000256" key="1">
    <source>
        <dbReference type="SAM" id="Phobius"/>
    </source>
</evidence>
<dbReference type="Proteomes" id="UP000307244">
    <property type="component" value="Unassembled WGS sequence"/>
</dbReference>
<feature type="transmembrane region" description="Helical" evidence="1">
    <location>
        <begin position="5"/>
        <end position="21"/>
    </location>
</feature>
<keyword evidence="1" id="KW-0472">Membrane</keyword>
<dbReference type="OrthoDB" id="744316at2"/>
<keyword evidence="1" id="KW-0812">Transmembrane</keyword>
<evidence type="ECO:0000313" key="2">
    <source>
        <dbReference type="EMBL" id="TKC07512.1"/>
    </source>
</evidence>
<sequence length="311" mass="35928">MKKIFFEIGLVIIFSLLYLLFPTVRITLIVVFSCLAIWIVPVQLFLSINLQNWLNELGGRFHKLTPDDRLMQIRGTFKGLDYIDASKLRRFYIHVSVFHYVLMILFALGFLMMGIFFLFLGVIFPEQSMVTISLVGFVITSIVGYILVNNLFPTSVKKNIDGVLFLFWGKDWRKKLFGGADGEETFDTIPPSFFSYWLIGKTREEKEANFKAFINDLNSASKNGQLFNIRDDGKILINEIAYAGSFNKSFSGFLKYCIDEVKVLSSDILRNKKRHLLREVFALENSKSLIFLEDSRMKSVGDEYVKVYRVK</sequence>
<gene>
    <name evidence="2" type="ORF">FA047_09710</name>
</gene>
<dbReference type="EMBL" id="SWBQ01000002">
    <property type="protein sequence ID" value="TKC07512.1"/>
    <property type="molecule type" value="Genomic_DNA"/>
</dbReference>
<reference evidence="2 3" key="1">
    <citation type="submission" date="2019-04" db="EMBL/GenBank/DDBJ databases">
        <title>Pedobacter sp. RP-3-15 sp. nov., isolated from Arctic soil.</title>
        <authorList>
            <person name="Dahal R.H."/>
            <person name="Kim D.-U."/>
        </authorList>
    </citation>
    <scope>NUCLEOTIDE SEQUENCE [LARGE SCALE GENOMIC DNA]</scope>
    <source>
        <strain evidence="2 3">RP-3-15</strain>
    </source>
</reference>
<comment type="caution">
    <text evidence="2">The sequence shown here is derived from an EMBL/GenBank/DDBJ whole genome shotgun (WGS) entry which is preliminary data.</text>
</comment>
<keyword evidence="1" id="KW-1133">Transmembrane helix</keyword>
<dbReference type="AlphaFoldDB" id="A0A4U1CKZ3"/>
<name>A0A4U1CKZ3_9SPHI</name>
<dbReference type="RefSeq" id="WP_136835841.1">
    <property type="nucleotide sequence ID" value="NZ_SWBQ01000002.1"/>
</dbReference>
<evidence type="ECO:0000313" key="3">
    <source>
        <dbReference type="Proteomes" id="UP000307244"/>
    </source>
</evidence>
<feature type="transmembrane region" description="Helical" evidence="1">
    <location>
        <begin position="130"/>
        <end position="148"/>
    </location>
</feature>
<feature type="transmembrane region" description="Helical" evidence="1">
    <location>
        <begin position="97"/>
        <end position="124"/>
    </location>
</feature>
<accession>A0A4U1CKZ3</accession>
<protein>
    <submittedName>
        <fullName evidence="2">Uncharacterized protein</fullName>
    </submittedName>
</protein>
<feature type="transmembrane region" description="Helical" evidence="1">
    <location>
        <begin position="27"/>
        <end position="46"/>
    </location>
</feature>
<proteinExistence type="predicted"/>
<keyword evidence="3" id="KW-1185">Reference proteome</keyword>
<organism evidence="2 3">
    <name type="scientific">Pedobacter frigoris</name>
    <dbReference type="NCBI Taxonomy" id="2571272"/>
    <lineage>
        <taxon>Bacteria</taxon>
        <taxon>Pseudomonadati</taxon>
        <taxon>Bacteroidota</taxon>
        <taxon>Sphingobacteriia</taxon>
        <taxon>Sphingobacteriales</taxon>
        <taxon>Sphingobacteriaceae</taxon>
        <taxon>Pedobacter</taxon>
    </lineage>
</organism>